<feature type="compositionally biased region" description="Low complexity" evidence="1">
    <location>
        <begin position="52"/>
        <end position="61"/>
    </location>
</feature>
<evidence type="ECO:0000313" key="2">
    <source>
        <dbReference type="EMBL" id="KAK9072274.1"/>
    </source>
</evidence>
<organism evidence="2 3">
    <name type="scientific">Deinandra increscens subsp. villosa</name>
    <dbReference type="NCBI Taxonomy" id="3103831"/>
    <lineage>
        <taxon>Eukaryota</taxon>
        <taxon>Viridiplantae</taxon>
        <taxon>Streptophyta</taxon>
        <taxon>Embryophyta</taxon>
        <taxon>Tracheophyta</taxon>
        <taxon>Spermatophyta</taxon>
        <taxon>Magnoliopsida</taxon>
        <taxon>eudicotyledons</taxon>
        <taxon>Gunneridae</taxon>
        <taxon>Pentapetalae</taxon>
        <taxon>asterids</taxon>
        <taxon>campanulids</taxon>
        <taxon>Asterales</taxon>
        <taxon>Asteraceae</taxon>
        <taxon>Asteroideae</taxon>
        <taxon>Heliantheae alliance</taxon>
        <taxon>Madieae</taxon>
        <taxon>Madiinae</taxon>
        <taxon>Deinandra</taxon>
    </lineage>
</organism>
<dbReference type="AlphaFoldDB" id="A0AAP0DC82"/>
<dbReference type="Proteomes" id="UP001408789">
    <property type="component" value="Unassembled WGS sequence"/>
</dbReference>
<keyword evidence="3" id="KW-1185">Reference proteome</keyword>
<comment type="caution">
    <text evidence="2">The sequence shown here is derived from an EMBL/GenBank/DDBJ whole genome shotgun (WGS) entry which is preliminary data.</text>
</comment>
<dbReference type="PANTHER" id="PTHR33647:SF24">
    <property type="match status" value="1"/>
</dbReference>
<sequence length="120" mass="13159">MGNCVRKDSGNHWGGDYWGSPESSPENSLLSGENRRDSGKRNVAGEEESSGDRNSSSDGGRATTEVKIKITKKQLEELLGMKEMQGLTVEQVLTRLINGGDGGFDFHQRSWSPVLYSIPE</sequence>
<accession>A0AAP0DC82</accession>
<feature type="compositionally biased region" description="Basic and acidic residues" evidence="1">
    <location>
        <begin position="33"/>
        <end position="44"/>
    </location>
</feature>
<feature type="region of interest" description="Disordered" evidence="1">
    <location>
        <begin position="1"/>
        <end position="65"/>
    </location>
</feature>
<feature type="compositionally biased region" description="Basic and acidic residues" evidence="1">
    <location>
        <begin position="1"/>
        <end position="10"/>
    </location>
</feature>
<dbReference type="EMBL" id="JBCNJP010000010">
    <property type="protein sequence ID" value="KAK9072274.1"/>
    <property type="molecule type" value="Genomic_DNA"/>
</dbReference>
<feature type="compositionally biased region" description="Low complexity" evidence="1">
    <location>
        <begin position="19"/>
        <end position="32"/>
    </location>
</feature>
<name>A0AAP0DC82_9ASTR</name>
<dbReference type="PANTHER" id="PTHR33647">
    <property type="entry name" value="OS01G0793900 PROTEIN"/>
    <property type="match status" value="1"/>
</dbReference>
<protein>
    <submittedName>
        <fullName evidence="2">Uncharacterized protein</fullName>
    </submittedName>
</protein>
<evidence type="ECO:0000256" key="1">
    <source>
        <dbReference type="SAM" id="MobiDB-lite"/>
    </source>
</evidence>
<proteinExistence type="predicted"/>
<evidence type="ECO:0000313" key="3">
    <source>
        <dbReference type="Proteomes" id="UP001408789"/>
    </source>
</evidence>
<reference evidence="2 3" key="1">
    <citation type="submission" date="2024-04" db="EMBL/GenBank/DDBJ databases">
        <title>The reference genome of an endangered Asteraceae, Deinandra increscens subsp. villosa, native to the Central Coast of California.</title>
        <authorList>
            <person name="Guilliams M."/>
            <person name="Hasenstab-Lehman K."/>
            <person name="Meyer R."/>
            <person name="Mcevoy S."/>
        </authorList>
    </citation>
    <scope>NUCLEOTIDE SEQUENCE [LARGE SCALE GENOMIC DNA]</scope>
    <source>
        <tissue evidence="2">Leaf</tissue>
    </source>
</reference>
<gene>
    <name evidence="2" type="ORF">SSX86_008707</name>
</gene>